<evidence type="ECO:0000313" key="1">
    <source>
        <dbReference type="EMBL" id="JAD88954.1"/>
    </source>
</evidence>
<dbReference type="EMBL" id="GBRH01208941">
    <property type="protein sequence ID" value="JAD88954.1"/>
    <property type="molecule type" value="Transcribed_RNA"/>
</dbReference>
<proteinExistence type="predicted"/>
<accession>A0A0A9DK21</accession>
<organism evidence="1">
    <name type="scientific">Arundo donax</name>
    <name type="common">Giant reed</name>
    <name type="synonym">Donax arundinaceus</name>
    <dbReference type="NCBI Taxonomy" id="35708"/>
    <lineage>
        <taxon>Eukaryota</taxon>
        <taxon>Viridiplantae</taxon>
        <taxon>Streptophyta</taxon>
        <taxon>Embryophyta</taxon>
        <taxon>Tracheophyta</taxon>
        <taxon>Spermatophyta</taxon>
        <taxon>Magnoliopsida</taxon>
        <taxon>Liliopsida</taxon>
        <taxon>Poales</taxon>
        <taxon>Poaceae</taxon>
        <taxon>PACMAD clade</taxon>
        <taxon>Arundinoideae</taxon>
        <taxon>Arundineae</taxon>
        <taxon>Arundo</taxon>
    </lineage>
</organism>
<sequence>MMKPMAFKKAARTFPRCDLIPFHKGFNTVSKLSIP</sequence>
<reference evidence="1" key="2">
    <citation type="journal article" date="2015" name="Data Brief">
        <title>Shoot transcriptome of the giant reed, Arundo donax.</title>
        <authorList>
            <person name="Barrero R.A."/>
            <person name="Guerrero F.D."/>
            <person name="Moolhuijzen P."/>
            <person name="Goolsby J.A."/>
            <person name="Tidwell J."/>
            <person name="Bellgard S.E."/>
            <person name="Bellgard M.I."/>
        </authorList>
    </citation>
    <scope>NUCLEOTIDE SEQUENCE</scope>
    <source>
        <tissue evidence="1">Shoot tissue taken approximately 20 cm above the soil surface</tissue>
    </source>
</reference>
<name>A0A0A9DK21_ARUDO</name>
<reference evidence="1" key="1">
    <citation type="submission" date="2014-09" db="EMBL/GenBank/DDBJ databases">
        <authorList>
            <person name="Magalhaes I.L.F."/>
            <person name="Oliveira U."/>
            <person name="Santos F.R."/>
            <person name="Vidigal T.H.D.A."/>
            <person name="Brescovit A.D."/>
            <person name="Santos A.J."/>
        </authorList>
    </citation>
    <scope>NUCLEOTIDE SEQUENCE</scope>
    <source>
        <tissue evidence="1">Shoot tissue taken approximately 20 cm above the soil surface</tissue>
    </source>
</reference>
<dbReference type="AlphaFoldDB" id="A0A0A9DK21"/>
<protein>
    <submittedName>
        <fullName evidence="1">Uncharacterized protein</fullName>
    </submittedName>
</protein>